<dbReference type="Pfam" id="PF11374">
    <property type="entry name" value="DUF3176"/>
    <property type="match status" value="1"/>
</dbReference>
<keyword evidence="1" id="KW-0812">Transmembrane</keyword>
<evidence type="ECO:0000313" key="3">
    <source>
        <dbReference type="EMBL" id="TID25690.1"/>
    </source>
</evidence>
<reference evidence="3 4" key="1">
    <citation type="submission" date="2019-04" db="EMBL/GenBank/DDBJ databases">
        <title>High contiguity whole genome sequence and gene annotation resource for two Venturia nashicola isolates.</title>
        <authorList>
            <person name="Prokchorchik M."/>
            <person name="Won K."/>
            <person name="Lee Y."/>
            <person name="Choi E.D."/>
            <person name="Segonzac C."/>
            <person name="Sohn K.H."/>
        </authorList>
    </citation>
    <scope>NUCLEOTIDE SEQUENCE [LARGE SCALE GENOMIC DNA]</scope>
    <source>
        <strain evidence="3 4">PRI2</strain>
    </source>
</reference>
<dbReference type="Proteomes" id="UP000298493">
    <property type="component" value="Unassembled WGS sequence"/>
</dbReference>
<dbReference type="AlphaFoldDB" id="A0A4Z1PP69"/>
<keyword evidence="1" id="KW-1133">Transmembrane helix</keyword>
<dbReference type="PANTHER" id="PTHR35394:SF5">
    <property type="entry name" value="DUF3176 DOMAIN-CONTAINING PROTEIN"/>
    <property type="match status" value="1"/>
</dbReference>
<dbReference type="InterPro" id="IPR021514">
    <property type="entry name" value="DUF3176"/>
</dbReference>
<evidence type="ECO:0000256" key="1">
    <source>
        <dbReference type="SAM" id="Phobius"/>
    </source>
</evidence>
<dbReference type="PANTHER" id="PTHR35394">
    <property type="entry name" value="DUF3176 DOMAIN-CONTAINING PROTEIN"/>
    <property type="match status" value="1"/>
</dbReference>
<organism evidence="3 4">
    <name type="scientific">Venturia nashicola</name>
    <dbReference type="NCBI Taxonomy" id="86259"/>
    <lineage>
        <taxon>Eukaryota</taxon>
        <taxon>Fungi</taxon>
        <taxon>Dikarya</taxon>
        <taxon>Ascomycota</taxon>
        <taxon>Pezizomycotina</taxon>
        <taxon>Dothideomycetes</taxon>
        <taxon>Pleosporomycetidae</taxon>
        <taxon>Venturiales</taxon>
        <taxon>Venturiaceae</taxon>
        <taxon>Venturia</taxon>
    </lineage>
</organism>
<dbReference type="STRING" id="86259.A0A4Z1PP69"/>
<name>A0A4Z1PP69_9PEZI</name>
<feature type="chain" id="PRO_5021300644" evidence="2">
    <location>
        <begin position="19"/>
        <end position="564"/>
    </location>
</feature>
<feature type="signal peptide" evidence="2">
    <location>
        <begin position="1"/>
        <end position="18"/>
    </location>
</feature>
<evidence type="ECO:0000313" key="4">
    <source>
        <dbReference type="Proteomes" id="UP000298493"/>
    </source>
</evidence>
<evidence type="ECO:0000256" key="2">
    <source>
        <dbReference type="SAM" id="SignalP"/>
    </source>
</evidence>
<comment type="caution">
    <text evidence="3">The sequence shown here is derived from an EMBL/GenBank/DDBJ whole genome shotgun (WGS) entry which is preliminary data.</text>
</comment>
<keyword evidence="2" id="KW-0732">Signal</keyword>
<sequence>MFMIILLLFLYDSKPVFEWHGASLNSFVSVFATISKTLLLMAVSSCLGQWKYIYFYREKRKLIEFDVFDGASRGPEGSFHLLWHIRFRSLAVIGALITIFALAFDPFVQQIIGIEELQTEGKFNSTAVPRAMRYSEGVMYDIKATGYQVNKSYYAAIISKSSFSMQASILSGLTSDITRIAQQVPVRCPSGHCQWKPYKSLAVCSRCSNVTKSLKNSTVIYTTKDPYTFPFVLFMDDNPSSAFTAGSVSTLALPNGLYVDIGYSPAALTCGTNNRSKTISFMDEESLIWSTSMIKQVGSSHNYAATECVLYYCVKEFRSQFINGTLLETSEMVSLAQSPDSWRPLDESLPDPSPGTLDTHVEYLRNDLQFGKDYRLSQAAINGIGGQIASVFSLSKAILNATGYYVDREHFSPAVMQPLFESSNLSNTFEALAYSMTNVMRVNDDNSTTVEGTAGVVVYHIRWVWICLPLGVVLGGCLFLILTISHQRNCGLAIWKTSSLAVLKCGAAIGSHMQDSKFIGDMEDKASKTQIAPFGSVIVEFGRTLQTMDAADSCRSLVGANVAD</sequence>
<proteinExistence type="predicted"/>
<feature type="transmembrane region" description="Helical" evidence="1">
    <location>
        <begin position="463"/>
        <end position="484"/>
    </location>
</feature>
<keyword evidence="1" id="KW-0472">Membrane</keyword>
<dbReference type="EMBL" id="SNSC02000003">
    <property type="protein sequence ID" value="TID25690.1"/>
    <property type="molecule type" value="Genomic_DNA"/>
</dbReference>
<accession>A0A4Z1PP69</accession>
<protein>
    <submittedName>
        <fullName evidence="3">Uncharacterized protein</fullName>
    </submittedName>
</protein>
<keyword evidence="4" id="KW-1185">Reference proteome</keyword>
<gene>
    <name evidence="3" type="ORF">E6O75_ATG03553</name>
</gene>